<proteinExistence type="predicted"/>
<dbReference type="Proteomes" id="UP001229421">
    <property type="component" value="Unassembled WGS sequence"/>
</dbReference>
<evidence type="ECO:0000313" key="2">
    <source>
        <dbReference type="Proteomes" id="UP001229421"/>
    </source>
</evidence>
<gene>
    <name evidence="1" type="ORF">QVD17_27114</name>
</gene>
<dbReference type="EMBL" id="JAUHHV010000007">
    <property type="protein sequence ID" value="KAK1417978.1"/>
    <property type="molecule type" value="Genomic_DNA"/>
</dbReference>
<accession>A0AAD8NRC7</accession>
<keyword evidence="2" id="KW-1185">Reference proteome</keyword>
<evidence type="ECO:0000313" key="1">
    <source>
        <dbReference type="EMBL" id="KAK1417978.1"/>
    </source>
</evidence>
<protein>
    <submittedName>
        <fullName evidence="1">Uncharacterized protein</fullName>
    </submittedName>
</protein>
<comment type="caution">
    <text evidence="1">The sequence shown here is derived from an EMBL/GenBank/DDBJ whole genome shotgun (WGS) entry which is preliminary data.</text>
</comment>
<reference evidence="1" key="1">
    <citation type="journal article" date="2023" name="bioRxiv">
        <title>Improved chromosome-level genome assembly for marigold (Tagetes erecta).</title>
        <authorList>
            <person name="Jiang F."/>
            <person name="Yuan L."/>
            <person name="Wang S."/>
            <person name="Wang H."/>
            <person name="Xu D."/>
            <person name="Wang A."/>
            <person name="Fan W."/>
        </authorList>
    </citation>
    <scope>NUCLEOTIDE SEQUENCE</scope>
    <source>
        <strain evidence="1">WSJ</strain>
        <tissue evidence="1">Leaf</tissue>
    </source>
</reference>
<organism evidence="1 2">
    <name type="scientific">Tagetes erecta</name>
    <name type="common">African marigold</name>
    <dbReference type="NCBI Taxonomy" id="13708"/>
    <lineage>
        <taxon>Eukaryota</taxon>
        <taxon>Viridiplantae</taxon>
        <taxon>Streptophyta</taxon>
        <taxon>Embryophyta</taxon>
        <taxon>Tracheophyta</taxon>
        <taxon>Spermatophyta</taxon>
        <taxon>Magnoliopsida</taxon>
        <taxon>eudicotyledons</taxon>
        <taxon>Gunneridae</taxon>
        <taxon>Pentapetalae</taxon>
        <taxon>asterids</taxon>
        <taxon>campanulids</taxon>
        <taxon>Asterales</taxon>
        <taxon>Asteraceae</taxon>
        <taxon>Asteroideae</taxon>
        <taxon>Heliantheae alliance</taxon>
        <taxon>Tageteae</taxon>
        <taxon>Tagetes</taxon>
    </lineage>
</organism>
<dbReference type="AlphaFoldDB" id="A0AAD8NRC7"/>
<sequence>MMGIGRQPRLNCNSQIVRIKRKKNTYFSSSSSCSWALVSKKSYCHLHNLTQTPSSLTYNSITTSFHLDSHLNT</sequence>
<name>A0AAD8NRC7_TARER</name>